<evidence type="ECO:0000256" key="7">
    <source>
        <dbReference type="ARBA" id="ARBA00022605"/>
    </source>
</evidence>
<protein>
    <recommendedName>
        <fullName evidence="5 14">3-isopropylmalate dehydrogenase</fullName>
        <ecNumber evidence="5 14">1.1.1.85</ecNumber>
    </recommendedName>
</protein>
<reference evidence="17 18" key="1">
    <citation type="journal article" date="2015" name="Genome Announc.">
        <title>Expanding the biotechnology potential of lactobacilli through comparative genomics of 213 strains and associated genera.</title>
        <authorList>
            <person name="Sun Z."/>
            <person name="Harris H.M."/>
            <person name="McCann A."/>
            <person name="Guo C."/>
            <person name="Argimon S."/>
            <person name="Zhang W."/>
            <person name="Yang X."/>
            <person name="Jeffery I.B."/>
            <person name="Cooney J.C."/>
            <person name="Kagawa T.F."/>
            <person name="Liu W."/>
            <person name="Song Y."/>
            <person name="Salvetti E."/>
            <person name="Wrobel A."/>
            <person name="Rasinkangas P."/>
            <person name="Parkhill J."/>
            <person name="Rea M.C."/>
            <person name="O'Sullivan O."/>
            <person name="Ritari J."/>
            <person name="Douillard F.P."/>
            <person name="Paul Ross R."/>
            <person name="Yang R."/>
            <person name="Briner A.E."/>
            <person name="Felis G.E."/>
            <person name="de Vos W.M."/>
            <person name="Barrangou R."/>
            <person name="Klaenhammer T.R."/>
            <person name="Caufield P.W."/>
            <person name="Cui Y."/>
            <person name="Zhang H."/>
            <person name="O'Toole P.W."/>
        </authorList>
    </citation>
    <scope>NUCLEOTIDE SEQUENCE [LARGE SCALE GENOMIC DNA]</scope>
    <source>
        <strain evidence="17 18">DSM 20314</strain>
    </source>
</reference>
<dbReference type="GeneID" id="49393983"/>
<evidence type="ECO:0000256" key="8">
    <source>
        <dbReference type="ARBA" id="ARBA00022723"/>
    </source>
</evidence>
<keyword evidence="12" id="KW-0464">Manganese</keyword>
<keyword evidence="8" id="KW-0479">Metal-binding</keyword>
<evidence type="ECO:0000256" key="3">
    <source>
        <dbReference type="ARBA" id="ARBA00008319"/>
    </source>
</evidence>
<evidence type="ECO:0000256" key="9">
    <source>
        <dbReference type="ARBA" id="ARBA00022842"/>
    </source>
</evidence>
<dbReference type="InterPro" id="IPR024084">
    <property type="entry name" value="IsoPropMal-DH-like_dom"/>
</dbReference>
<evidence type="ECO:0000256" key="12">
    <source>
        <dbReference type="ARBA" id="ARBA00023211"/>
    </source>
</evidence>
<evidence type="ECO:0000256" key="15">
    <source>
        <dbReference type="RuleBase" id="RU004443"/>
    </source>
</evidence>
<dbReference type="EC" id="1.1.1.85" evidence="5 14"/>
<comment type="subunit">
    <text evidence="4">Homodimer.</text>
</comment>
<comment type="cofactor">
    <cofactor evidence="2">
        <name>Mg(2+)</name>
        <dbReference type="ChEBI" id="CHEBI:18420"/>
    </cofactor>
</comment>
<gene>
    <name evidence="17" type="ORF">FD24_GL001298</name>
</gene>
<keyword evidence="9" id="KW-0460">Magnesium</keyword>
<dbReference type="AlphaFoldDB" id="A0A837R9C5"/>
<dbReference type="NCBIfam" id="TIGR00169">
    <property type="entry name" value="leuB"/>
    <property type="match status" value="1"/>
</dbReference>
<keyword evidence="11" id="KW-0520">NAD</keyword>
<evidence type="ECO:0000256" key="13">
    <source>
        <dbReference type="ARBA" id="ARBA00023304"/>
    </source>
</evidence>
<evidence type="ECO:0000256" key="4">
    <source>
        <dbReference type="ARBA" id="ARBA00011738"/>
    </source>
</evidence>
<dbReference type="PANTHER" id="PTHR42979:SF1">
    <property type="entry name" value="3-ISOPROPYLMALATE DEHYDROGENASE"/>
    <property type="match status" value="1"/>
</dbReference>
<dbReference type="RefSeq" id="WP_056953002.1">
    <property type="nucleotide sequence ID" value="NZ_AZCU01000019.1"/>
</dbReference>
<dbReference type="PANTHER" id="PTHR42979">
    <property type="entry name" value="3-ISOPROPYLMALATE DEHYDROGENASE"/>
    <property type="match status" value="1"/>
</dbReference>
<evidence type="ECO:0000256" key="6">
    <source>
        <dbReference type="ARBA" id="ARBA00022430"/>
    </source>
</evidence>
<dbReference type="EMBL" id="AZCU01000019">
    <property type="protein sequence ID" value="KRK22877.1"/>
    <property type="molecule type" value="Genomic_DNA"/>
</dbReference>
<organism evidence="17 18">
    <name type="scientific">Lactiplantibacillus pentosus DSM 20314</name>
    <dbReference type="NCBI Taxonomy" id="1423791"/>
    <lineage>
        <taxon>Bacteria</taxon>
        <taxon>Bacillati</taxon>
        <taxon>Bacillota</taxon>
        <taxon>Bacilli</taxon>
        <taxon>Lactobacillales</taxon>
        <taxon>Lactobacillaceae</taxon>
        <taxon>Lactiplantibacillus</taxon>
    </lineage>
</organism>
<evidence type="ECO:0000256" key="1">
    <source>
        <dbReference type="ARBA" id="ARBA00001936"/>
    </source>
</evidence>
<comment type="similarity">
    <text evidence="3">Belongs to the isocitrate and isopropylmalate dehydrogenases family. LeuB type 1 subfamily.</text>
</comment>
<dbReference type="SMART" id="SM01329">
    <property type="entry name" value="Iso_dh"/>
    <property type="match status" value="1"/>
</dbReference>
<dbReference type="Proteomes" id="UP000051020">
    <property type="component" value="Unassembled WGS sequence"/>
</dbReference>
<keyword evidence="7" id="KW-0028">Amino-acid biosynthesis</keyword>
<dbReference type="GO" id="GO:0009098">
    <property type="term" value="P:L-leucine biosynthetic process"/>
    <property type="evidence" value="ECO:0007669"/>
    <property type="project" value="UniProtKB-UniRule"/>
</dbReference>
<sequence>MTTTSVAQIAVLAGDGVGPEIMNAALAVLKAVSQDQFQYQLQAVPFGGIAIDQCGEPLPATTLATCQASDAVLLAAVGGPKWDQAPQRPEAGLLALRQALNLFANIRPTRITEANQHYSPLKLAAPVDFVIFRELTSGIYFGQPRTFSSEMAVDTMRYQREEIARIARLAFQFATTRSQHVTLVDKANVLASSRLWRQVVAAIAAEFPAVTYDTKYVDATAMQLIAHPEQFDVILTANLFGDILSDEAAEITGSLGTIPSISQGSQGPALYEPIHGSAPDIAGQSRTNPIAMIRSVALMLAHSFKRTDLANEITTAIDAVMVAGIVTPDLGGSATTTAVTAAIINHIQESREVYATDHVW</sequence>
<feature type="domain" description="Isopropylmalate dehydrogenase-like" evidence="16">
    <location>
        <begin position="8"/>
        <end position="343"/>
    </location>
</feature>
<evidence type="ECO:0000256" key="5">
    <source>
        <dbReference type="ARBA" id="ARBA00013101"/>
    </source>
</evidence>
<comment type="caution">
    <text evidence="17">The sequence shown here is derived from an EMBL/GenBank/DDBJ whole genome shotgun (WGS) entry which is preliminary data.</text>
</comment>
<evidence type="ECO:0000259" key="16">
    <source>
        <dbReference type="SMART" id="SM01329"/>
    </source>
</evidence>
<evidence type="ECO:0000256" key="2">
    <source>
        <dbReference type="ARBA" id="ARBA00001946"/>
    </source>
</evidence>
<dbReference type="InterPro" id="IPR004429">
    <property type="entry name" value="Isopropylmalate_DH"/>
</dbReference>
<dbReference type="Pfam" id="PF00180">
    <property type="entry name" value="Iso_dh"/>
    <property type="match status" value="1"/>
</dbReference>
<dbReference type="SUPFAM" id="SSF53659">
    <property type="entry name" value="Isocitrate/Isopropylmalate dehydrogenase-like"/>
    <property type="match status" value="1"/>
</dbReference>
<keyword evidence="10 15" id="KW-0560">Oxidoreductase</keyword>
<evidence type="ECO:0000256" key="10">
    <source>
        <dbReference type="ARBA" id="ARBA00023002"/>
    </source>
</evidence>
<name>A0A837R9C5_LACPE</name>
<comment type="cofactor">
    <cofactor evidence="1">
        <name>Mn(2+)</name>
        <dbReference type="ChEBI" id="CHEBI:29035"/>
    </cofactor>
</comment>
<keyword evidence="13" id="KW-0100">Branched-chain amino acid biosynthesis</keyword>
<evidence type="ECO:0000256" key="14">
    <source>
        <dbReference type="NCBIfam" id="TIGR00169"/>
    </source>
</evidence>
<evidence type="ECO:0000313" key="17">
    <source>
        <dbReference type="EMBL" id="KRK22877.1"/>
    </source>
</evidence>
<proteinExistence type="inferred from homology"/>
<dbReference type="FunFam" id="3.40.718.10:FF:000006">
    <property type="entry name" value="3-isopropylmalate dehydrogenase"/>
    <property type="match status" value="1"/>
</dbReference>
<keyword evidence="6" id="KW-0432">Leucine biosynthesis</keyword>
<evidence type="ECO:0000256" key="11">
    <source>
        <dbReference type="ARBA" id="ARBA00023027"/>
    </source>
</evidence>
<evidence type="ECO:0000313" key="18">
    <source>
        <dbReference type="Proteomes" id="UP000051020"/>
    </source>
</evidence>
<accession>A0A837R9C5</accession>
<dbReference type="GO" id="GO:0005829">
    <property type="term" value="C:cytosol"/>
    <property type="evidence" value="ECO:0007669"/>
    <property type="project" value="TreeGrafter"/>
</dbReference>
<dbReference type="GO" id="GO:0046872">
    <property type="term" value="F:metal ion binding"/>
    <property type="evidence" value="ECO:0007669"/>
    <property type="project" value="UniProtKB-KW"/>
</dbReference>
<dbReference type="Gene3D" id="3.40.718.10">
    <property type="entry name" value="Isopropylmalate Dehydrogenase"/>
    <property type="match status" value="1"/>
</dbReference>
<dbReference type="GO" id="GO:0003862">
    <property type="term" value="F:3-isopropylmalate dehydrogenase activity"/>
    <property type="evidence" value="ECO:0007669"/>
    <property type="project" value="UniProtKB-UniRule"/>
</dbReference>